<keyword evidence="1" id="KW-0472">Membrane</keyword>
<feature type="transmembrane region" description="Helical" evidence="1">
    <location>
        <begin position="39"/>
        <end position="60"/>
    </location>
</feature>
<dbReference type="Proteomes" id="UP000307657">
    <property type="component" value="Unassembled WGS sequence"/>
</dbReference>
<keyword evidence="3" id="KW-1185">Reference proteome</keyword>
<feature type="transmembrane region" description="Helical" evidence="1">
    <location>
        <begin position="5"/>
        <end position="27"/>
    </location>
</feature>
<evidence type="ECO:0000256" key="1">
    <source>
        <dbReference type="SAM" id="Phobius"/>
    </source>
</evidence>
<evidence type="ECO:0000313" key="3">
    <source>
        <dbReference type="Proteomes" id="UP000307657"/>
    </source>
</evidence>
<evidence type="ECO:0000313" key="2">
    <source>
        <dbReference type="EMBL" id="TJY34742.1"/>
    </source>
</evidence>
<keyword evidence="1" id="KW-1133">Transmembrane helix</keyword>
<protein>
    <submittedName>
        <fullName evidence="2">Uncharacterized protein</fullName>
    </submittedName>
</protein>
<organism evidence="2 3">
    <name type="scientific">Pontimicrobium aquaticum</name>
    <dbReference type="NCBI Taxonomy" id="2565367"/>
    <lineage>
        <taxon>Bacteria</taxon>
        <taxon>Pseudomonadati</taxon>
        <taxon>Bacteroidota</taxon>
        <taxon>Flavobacteriia</taxon>
        <taxon>Flavobacteriales</taxon>
        <taxon>Flavobacteriaceae</taxon>
        <taxon>Pontimicrobium</taxon>
    </lineage>
</organism>
<feature type="transmembrane region" description="Helical" evidence="1">
    <location>
        <begin position="67"/>
        <end position="90"/>
    </location>
</feature>
<gene>
    <name evidence="2" type="ORF">E5167_10560</name>
</gene>
<proteinExistence type="predicted"/>
<sequence length="132" mass="15046">MNNTIVRFVILTVLVLGSVFALHLFLLNYLSLPLLDNKIILSYAINATLAIVIVTVLYLLKEKYKSQLGFLFMAGSALKFFVFFFVFYPYYNLDGDVETLEFFAFFLPYGLSLILETITLSKFLNKLDSPAS</sequence>
<accession>A0A4U0EWI3</accession>
<dbReference type="OrthoDB" id="1451982at2"/>
<comment type="caution">
    <text evidence="2">The sequence shown here is derived from an EMBL/GenBank/DDBJ whole genome shotgun (WGS) entry which is preliminary data.</text>
</comment>
<dbReference type="EMBL" id="SUPL01000005">
    <property type="protein sequence ID" value="TJY34742.1"/>
    <property type="molecule type" value="Genomic_DNA"/>
</dbReference>
<keyword evidence="1" id="KW-0812">Transmembrane</keyword>
<name>A0A4U0EWI3_9FLAO</name>
<dbReference type="AlphaFoldDB" id="A0A4U0EWI3"/>
<feature type="transmembrane region" description="Helical" evidence="1">
    <location>
        <begin position="102"/>
        <end position="124"/>
    </location>
</feature>
<dbReference type="RefSeq" id="WP_136843853.1">
    <property type="nucleotide sequence ID" value="NZ_SUPL01000005.1"/>
</dbReference>
<reference evidence="2 3" key="1">
    <citation type="submission" date="2019-04" db="EMBL/GenBank/DDBJ databases">
        <title>Lacinutrix sp. nov., isolated from marine water.</title>
        <authorList>
            <person name="Kim W."/>
        </authorList>
    </citation>
    <scope>NUCLEOTIDE SEQUENCE [LARGE SCALE GENOMIC DNA]</scope>
    <source>
        <strain evidence="2 3">CAU 1491</strain>
    </source>
</reference>